<keyword evidence="5" id="KW-0716">Sensory transduction</keyword>
<evidence type="ECO:0000256" key="3">
    <source>
        <dbReference type="ARBA" id="ARBA00022543"/>
    </source>
</evidence>
<keyword evidence="4" id="KW-0597">Phosphoprotein</keyword>
<name>A0A160U1Z1_9ZZZZ</name>
<dbReference type="InterPro" id="IPR035965">
    <property type="entry name" value="PAS-like_dom_sf"/>
</dbReference>
<dbReference type="InterPro" id="IPR000700">
    <property type="entry name" value="PAS-assoc_C"/>
</dbReference>
<keyword evidence="8" id="KW-0808">Transferase</keyword>
<evidence type="ECO:0000259" key="16">
    <source>
        <dbReference type="PROSITE" id="PS50112"/>
    </source>
</evidence>
<feature type="domain" description="PAC" evidence="17">
    <location>
        <begin position="93"/>
        <end position="145"/>
    </location>
</feature>
<evidence type="ECO:0000256" key="10">
    <source>
        <dbReference type="ARBA" id="ARBA00022741"/>
    </source>
</evidence>
<dbReference type="GO" id="GO:0004673">
    <property type="term" value="F:protein histidine kinase activity"/>
    <property type="evidence" value="ECO:0007669"/>
    <property type="project" value="UniProtKB-EC"/>
</dbReference>
<accession>A0A160U1Z1</accession>
<dbReference type="PANTHER" id="PTHR41523">
    <property type="entry name" value="TWO-COMPONENT SYSTEM SENSOR PROTEIN"/>
    <property type="match status" value="1"/>
</dbReference>
<keyword evidence="14" id="KW-0843">Virulence</keyword>
<dbReference type="Pfam" id="PF08448">
    <property type="entry name" value="PAS_4"/>
    <property type="match status" value="2"/>
</dbReference>
<evidence type="ECO:0000256" key="15">
    <source>
        <dbReference type="ARBA" id="ARBA00023170"/>
    </source>
</evidence>
<dbReference type="Gene3D" id="3.30.565.10">
    <property type="entry name" value="Histidine kinase-like ATPase, C-terminal domain"/>
    <property type="match status" value="1"/>
</dbReference>
<evidence type="ECO:0000256" key="2">
    <source>
        <dbReference type="ARBA" id="ARBA00012438"/>
    </source>
</evidence>
<evidence type="ECO:0000313" key="18">
    <source>
        <dbReference type="EMBL" id="CUS56389.1"/>
    </source>
</evidence>
<feature type="domain" description="PAC" evidence="17">
    <location>
        <begin position="350"/>
        <end position="402"/>
    </location>
</feature>
<keyword evidence="6" id="KW-0285">Flavoprotein</keyword>
<evidence type="ECO:0000256" key="14">
    <source>
        <dbReference type="ARBA" id="ARBA00023026"/>
    </source>
</evidence>
<reference evidence="18" key="1">
    <citation type="submission" date="2015-10" db="EMBL/GenBank/DDBJ databases">
        <authorList>
            <person name="Gilbert D.G."/>
        </authorList>
    </citation>
    <scope>NUCLEOTIDE SEQUENCE</scope>
</reference>
<evidence type="ECO:0000256" key="7">
    <source>
        <dbReference type="ARBA" id="ARBA00022643"/>
    </source>
</evidence>
<dbReference type="PANTHER" id="PTHR41523:SF8">
    <property type="entry name" value="ETHYLENE RESPONSE SENSOR PROTEIN"/>
    <property type="match status" value="1"/>
</dbReference>
<keyword evidence="11 18" id="KW-0418">Kinase</keyword>
<dbReference type="NCBIfam" id="TIGR00229">
    <property type="entry name" value="sensory_box"/>
    <property type="match status" value="2"/>
</dbReference>
<keyword evidence="13" id="KW-0157">Chromophore</keyword>
<dbReference type="SMART" id="SM00086">
    <property type="entry name" value="PAC"/>
    <property type="match status" value="2"/>
</dbReference>
<dbReference type="InterPro" id="IPR013655">
    <property type="entry name" value="PAS_fold_3"/>
</dbReference>
<evidence type="ECO:0000256" key="9">
    <source>
        <dbReference type="ARBA" id="ARBA00022737"/>
    </source>
</evidence>
<dbReference type="GO" id="GO:0005524">
    <property type="term" value="F:ATP binding"/>
    <property type="evidence" value="ECO:0007669"/>
    <property type="project" value="UniProtKB-KW"/>
</dbReference>
<keyword evidence="7" id="KW-0288">FMN</keyword>
<keyword evidence="9" id="KW-0677">Repeat</keyword>
<dbReference type="SMART" id="SM00091">
    <property type="entry name" value="PAS"/>
    <property type="match status" value="3"/>
</dbReference>
<dbReference type="GO" id="GO:0009881">
    <property type="term" value="F:photoreceptor activity"/>
    <property type="evidence" value="ECO:0007669"/>
    <property type="project" value="UniProtKB-KW"/>
</dbReference>
<dbReference type="SUPFAM" id="SSF55785">
    <property type="entry name" value="PYP-like sensor domain (PAS domain)"/>
    <property type="match status" value="3"/>
</dbReference>
<dbReference type="EC" id="2.7.13.3" evidence="2"/>
<dbReference type="InterPro" id="IPR013656">
    <property type="entry name" value="PAS_4"/>
</dbReference>
<dbReference type="InterPro" id="IPR011102">
    <property type="entry name" value="Sig_transdc_His_kinase_HWE"/>
</dbReference>
<dbReference type="PROSITE" id="PS50112">
    <property type="entry name" value="PAS"/>
    <property type="match status" value="2"/>
</dbReference>
<evidence type="ECO:0000256" key="13">
    <source>
        <dbReference type="ARBA" id="ARBA00022991"/>
    </source>
</evidence>
<organism evidence="18">
    <name type="scientific">hydrothermal vent metagenome</name>
    <dbReference type="NCBI Taxonomy" id="652676"/>
    <lineage>
        <taxon>unclassified sequences</taxon>
        <taxon>metagenomes</taxon>
        <taxon>ecological metagenomes</taxon>
    </lineage>
</organism>
<dbReference type="EMBL" id="CZQD01000022">
    <property type="protein sequence ID" value="CUS56389.1"/>
    <property type="molecule type" value="Genomic_DNA"/>
</dbReference>
<dbReference type="SMART" id="SM00911">
    <property type="entry name" value="HWE_HK"/>
    <property type="match status" value="1"/>
</dbReference>
<dbReference type="AlphaFoldDB" id="A0A160U1Z1"/>
<feature type="domain" description="PAS" evidence="16">
    <location>
        <begin position="19"/>
        <end position="89"/>
    </location>
</feature>
<dbReference type="InterPro" id="IPR001610">
    <property type="entry name" value="PAC"/>
</dbReference>
<keyword evidence="12" id="KW-0067">ATP-binding</keyword>
<evidence type="ECO:0000256" key="1">
    <source>
        <dbReference type="ARBA" id="ARBA00000085"/>
    </source>
</evidence>
<evidence type="ECO:0000259" key="17">
    <source>
        <dbReference type="PROSITE" id="PS50113"/>
    </source>
</evidence>
<dbReference type="InterPro" id="IPR036890">
    <property type="entry name" value="HATPase_C_sf"/>
</dbReference>
<dbReference type="Pfam" id="PF07536">
    <property type="entry name" value="HWE_HK"/>
    <property type="match status" value="1"/>
</dbReference>
<dbReference type="PROSITE" id="PS50113">
    <property type="entry name" value="PAC"/>
    <property type="match status" value="2"/>
</dbReference>
<keyword evidence="15" id="KW-0675">Receptor</keyword>
<evidence type="ECO:0000256" key="12">
    <source>
        <dbReference type="ARBA" id="ARBA00022840"/>
    </source>
</evidence>
<gene>
    <name evidence="18" type="ORF">MGWOODY_Hyp384</name>
</gene>
<dbReference type="CDD" id="cd00130">
    <property type="entry name" value="PAS"/>
    <property type="match status" value="3"/>
</dbReference>
<evidence type="ECO:0000256" key="5">
    <source>
        <dbReference type="ARBA" id="ARBA00022606"/>
    </source>
</evidence>
<proteinExistence type="predicted"/>
<dbReference type="Gene3D" id="3.30.450.20">
    <property type="entry name" value="PAS domain"/>
    <property type="match status" value="3"/>
</dbReference>
<protein>
    <recommendedName>
        <fullName evidence="2">histidine kinase</fullName>
        <ecNumber evidence="2">2.7.13.3</ecNumber>
    </recommendedName>
</protein>
<comment type="catalytic activity">
    <reaction evidence="1">
        <text>ATP + protein L-histidine = ADP + protein N-phospho-L-histidine.</text>
        <dbReference type="EC" id="2.7.13.3"/>
    </reaction>
</comment>
<dbReference type="InterPro" id="IPR000014">
    <property type="entry name" value="PAS"/>
</dbReference>
<feature type="domain" description="PAS" evidence="16">
    <location>
        <begin position="274"/>
        <end position="319"/>
    </location>
</feature>
<sequence length="594" mass="66302">MSTGEPEEPNKPAVMLVESDAMFRATFEHASVGIAHVGPQGQWLNVNRRVSEIVGYPRDELLKITFQDITHPDDLNLDVGLLNEVLEGRRETYRIEKRYYHKSGRIVWVLLSVSCIRNPDGTVAYFISILQDITEKKRISRALTDSETRFRIVQETNPDGFMILRSQRGVSGEIEDFVWEFVNPAAEQLTARSANVLIGKRLSKVMPEAFARGLFNVFCNTVETGTPWRRELYYPDNGVPRWFRFTVARVGDGFAVSFQDVTARKQAELQLHASQQRQRTILDGIVSMIGLTTPSGILLEINEASLRLTGAASQDLVGKPIWQHPAWSHTRAMQDRLISAFAKAEAGRRMRFDAEIRDSRGLLIPVDVQLAPIFDESGQVTDIVMSAVDISERKRAEAHREMLLSELNHRVKNSLATIQAIAAHTLREATDFEGFRQSFTGRLRAIAASHDLLVSTTQDSSDISRLIRDQVLGYAPADGTRLEMTGPPLVLGPQGSHAFGLILHELATNASKYGAFSNDSGRLSISWFIEETDDDPDVIIDWVETDGPPVVPPSRKGFGSVLIEQSLSHALGGKSNLTFDPKGLKAQFRFPARR</sequence>
<keyword evidence="10" id="KW-0547">Nucleotide-binding</keyword>
<evidence type="ECO:0000256" key="4">
    <source>
        <dbReference type="ARBA" id="ARBA00022553"/>
    </source>
</evidence>
<keyword evidence="3" id="KW-0600">Photoreceptor protein</keyword>
<evidence type="ECO:0000256" key="8">
    <source>
        <dbReference type="ARBA" id="ARBA00022679"/>
    </source>
</evidence>
<evidence type="ECO:0000256" key="11">
    <source>
        <dbReference type="ARBA" id="ARBA00022777"/>
    </source>
</evidence>
<dbReference type="Pfam" id="PF08447">
    <property type="entry name" value="PAS_3"/>
    <property type="match status" value="1"/>
</dbReference>
<evidence type="ECO:0000256" key="6">
    <source>
        <dbReference type="ARBA" id="ARBA00022630"/>
    </source>
</evidence>